<sequence>MAAQMTPPYPTSLPADSHSWEEADRILPEIAAVRRPLEAMDSKISDLTVASIRADIAGFRETVTDLDLHDGRRPGFGIARPRGRVEVFASKGN</sequence>
<proteinExistence type="predicted"/>
<accession>A0AAV7UXW6</accession>
<dbReference type="EMBL" id="JANPWB010000004">
    <property type="protein sequence ID" value="KAJ1193753.1"/>
    <property type="molecule type" value="Genomic_DNA"/>
</dbReference>
<gene>
    <name evidence="1" type="ORF">NDU88_003049</name>
</gene>
<dbReference type="AlphaFoldDB" id="A0AAV7UXW6"/>
<reference evidence="1" key="1">
    <citation type="journal article" date="2022" name="bioRxiv">
        <title>Sequencing and chromosome-scale assembly of the giantPleurodeles waltlgenome.</title>
        <authorList>
            <person name="Brown T."/>
            <person name="Elewa A."/>
            <person name="Iarovenko S."/>
            <person name="Subramanian E."/>
            <person name="Araus A.J."/>
            <person name="Petzold A."/>
            <person name="Susuki M."/>
            <person name="Suzuki K.-i.T."/>
            <person name="Hayashi T."/>
            <person name="Toyoda A."/>
            <person name="Oliveira C."/>
            <person name="Osipova E."/>
            <person name="Leigh N.D."/>
            <person name="Simon A."/>
            <person name="Yun M.H."/>
        </authorList>
    </citation>
    <scope>NUCLEOTIDE SEQUENCE</scope>
    <source>
        <strain evidence="1">20211129_DDA</strain>
        <tissue evidence="1">Liver</tissue>
    </source>
</reference>
<evidence type="ECO:0000313" key="1">
    <source>
        <dbReference type="EMBL" id="KAJ1193753.1"/>
    </source>
</evidence>
<name>A0AAV7UXW6_PLEWA</name>
<comment type="caution">
    <text evidence="1">The sequence shown here is derived from an EMBL/GenBank/DDBJ whole genome shotgun (WGS) entry which is preliminary data.</text>
</comment>
<evidence type="ECO:0000313" key="2">
    <source>
        <dbReference type="Proteomes" id="UP001066276"/>
    </source>
</evidence>
<protein>
    <submittedName>
        <fullName evidence="1">Uncharacterized protein</fullName>
    </submittedName>
</protein>
<keyword evidence="2" id="KW-1185">Reference proteome</keyword>
<organism evidence="1 2">
    <name type="scientific">Pleurodeles waltl</name>
    <name type="common">Iberian ribbed newt</name>
    <dbReference type="NCBI Taxonomy" id="8319"/>
    <lineage>
        <taxon>Eukaryota</taxon>
        <taxon>Metazoa</taxon>
        <taxon>Chordata</taxon>
        <taxon>Craniata</taxon>
        <taxon>Vertebrata</taxon>
        <taxon>Euteleostomi</taxon>
        <taxon>Amphibia</taxon>
        <taxon>Batrachia</taxon>
        <taxon>Caudata</taxon>
        <taxon>Salamandroidea</taxon>
        <taxon>Salamandridae</taxon>
        <taxon>Pleurodelinae</taxon>
        <taxon>Pleurodeles</taxon>
    </lineage>
</organism>
<dbReference type="Proteomes" id="UP001066276">
    <property type="component" value="Chromosome 2_2"/>
</dbReference>